<gene>
    <name evidence="1" type="ORF">NC653_033763</name>
</gene>
<reference evidence="1" key="1">
    <citation type="journal article" date="2023" name="Mol. Ecol. Resour.">
        <title>Chromosome-level genome assembly of a triploid poplar Populus alba 'Berolinensis'.</title>
        <authorList>
            <person name="Chen S."/>
            <person name="Yu Y."/>
            <person name="Wang X."/>
            <person name="Wang S."/>
            <person name="Zhang T."/>
            <person name="Zhou Y."/>
            <person name="He R."/>
            <person name="Meng N."/>
            <person name="Wang Y."/>
            <person name="Liu W."/>
            <person name="Liu Z."/>
            <person name="Liu J."/>
            <person name="Guo Q."/>
            <person name="Huang H."/>
            <person name="Sederoff R.R."/>
            <person name="Wang G."/>
            <person name="Qu G."/>
            <person name="Chen S."/>
        </authorList>
    </citation>
    <scope>NUCLEOTIDE SEQUENCE</scope>
    <source>
        <strain evidence="1">SC-2020</strain>
    </source>
</reference>
<sequence>MTTEIIMMTLFRKGKETMIRLTVLTSPREQESHIERKGSTFPFMRQHRVTGQKVSFSVTQPSTIAQCHLASPELRTEQSWLQCTLSQFNPITPLSPSPGRQGRRSVREFNEPLRNGISAAQGSEGPSSSMNLPPSQAKKYLHAQGSYLSIAINNACKFVSNQCVEGAALENGNYYGHGFTGSRSGNTALLMPYFYQNQLNASYACNSMEAVNAGISVEMPWSSFQTPTTVQSGTENSSLPVGHSAGSCLEGSKTLPVQGSEEDGASYEDPVDDYLNWDDTCTNILAIDYGRFDLDGGVGTSK</sequence>
<protein>
    <submittedName>
        <fullName evidence="1">Uncharacterized protein</fullName>
    </submittedName>
</protein>
<comment type="caution">
    <text evidence="1">The sequence shown here is derived from an EMBL/GenBank/DDBJ whole genome shotgun (WGS) entry which is preliminary data.</text>
</comment>
<keyword evidence="2" id="KW-1185">Reference proteome</keyword>
<organism evidence="1 2">
    <name type="scientific">Populus alba x Populus x berolinensis</name>
    <dbReference type="NCBI Taxonomy" id="444605"/>
    <lineage>
        <taxon>Eukaryota</taxon>
        <taxon>Viridiplantae</taxon>
        <taxon>Streptophyta</taxon>
        <taxon>Embryophyta</taxon>
        <taxon>Tracheophyta</taxon>
        <taxon>Spermatophyta</taxon>
        <taxon>Magnoliopsida</taxon>
        <taxon>eudicotyledons</taxon>
        <taxon>Gunneridae</taxon>
        <taxon>Pentapetalae</taxon>
        <taxon>rosids</taxon>
        <taxon>fabids</taxon>
        <taxon>Malpighiales</taxon>
        <taxon>Salicaceae</taxon>
        <taxon>Saliceae</taxon>
        <taxon>Populus</taxon>
    </lineage>
</organism>
<proteinExistence type="predicted"/>
<dbReference type="AlphaFoldDB" id="A0AAD6LXB5"/>
<accession>A0AAD6LXB5</accession>
<evidence type="ECO:0000313" key="1">
    <source>
        <dbReference type="EMBL" id="KAJ6973532.1"/>
    </source>
</evidence>
<name>A0AAD6LXB5_9ROSI</name>
<evidence type="ECO:0000313" key="2">
    <source>
        <dbReference type="Proteomes" id="UP001164929"/>
    </source>
</evidence>
<dbReference type="Proteomes" id="UP001164929">
    <property type="component" value="Chromosome 14"/>
</dbReference>
<dbReference type="EMBL" id="JAQIZT010000014">
    <property type="protein sequence ID" value="KAJ6973532.1"/>
    <property type="molecule type" value="Genomic_DNA"/>
</dbReference>